<dbReference type="InterPro" id="IPR011701">
    <property type="entry name" value="MFS"/>
</dbReference>
<feature type="domain" description="Major facilitator superfamily (MFS) profile" evidence="10">
    <location>
        <begin position="98"/>
        <end position="469"/>
    </location>
</feature>
<sequence>MSTEDSNARPHTAATLAVPDAPEATRPNTTASAASSDTHVPTGRPTFHLPHHNTEHEGRGESALPEDKKEEALENAEEDWEDDPINPRNWSFGKKWTAVAVVSMYTFVSPLASSMMAPGLPEVALKYGVTDSTILALTLSIFLVSFALGPLVLAPLSEIHGRTWVLHINNLFSIAFNIGCAFSPTVGSLIGFRFLAGLSGSAPIACGAGSIGDLFSERDRASAMAVYSLGPLVGPVVGPVAGGFVAQTIGIKYVFIIIAACSGIAAVIGIPLLRETYAPVIRMRLAKASADPEAAAKLHPAVNAAHQNAWHVLWVNISRPMILLTHSFICFILSLYMALWAPFRLLIRDILLNVVCVAACMASTILCSQPSPRSSPACTVSNQVSVASSTSAWVSGSSSRQSLVRRLQTRSIRNWRRRTGEKASLKCGSPHCFSGPSLFQLDYSGMDGPLKHKYIGSCLLLAQVFSVSG</sequence>
<dbReference type="PANTHER" id="PTHR23502">
    <property type="entry name" value="MAJOR FACILITATOR SUPERFAMILY"/>
    <property type="match status" value="1"/>
</dbReference>
<evidence type="ECO:0000313" key="11">
    <source>
        <dbReference type="EMBL" id="KAL0960065.1"/>
    </source>
</evidence>
<reference evidence="12" key="1">
    <citation type="submission" date="2024-06" db="EMBL/GenBank/DDBJ databases">
        <title>Multi-omics analyses provide insights into the biosynthesis of the anticancer antibiotic pleurotin in Hohenbuehelia grisea.</title>
        <authorList>
            <person name="Weaver J.A."/>
            <person name="Alberti F."/>
        </authorList>
    </citation>
    <scope>NUCLEOTIDE SEQUENCE [LARGE SCALE GENOMIC DNA]</scope>
    <source>
        <strain evidence="12">T-177</strain>
    </source>
</reference>
<feature type="transmembrane region" description="Helical" evidence="9">
    <location>
        <begin position="168"/>
        <end position="192"/>
    </location>
</feature>
<keyword evidence="4 9" id="KW-0812">Transmembrane</keyword>
<evidence type="ECO:0000256" key="1">
    <source>
        <dbReference type="ARBA" id="ARBA00004651"/>
    </source>
</evidence>
<name>A0ABR3JVY5_9AGAR</name>
<evidence type="ECO:0000256" key="7">
    <source>
        <dbReference type="ARBA" id="ARBA00038459"/>
    </source>
</evidence>
<evidence type="ECO:0000256" key="9">
    <source>
        <dbReference type="SAM" id="Phobius"/>
    </source>
</evidence>
<feature type="transmembrane region" description="Helical" evidence="9">
    <location>
        <begin position="253"/>
        <end position="273"/>
    </location>
</feature>
<keyword evidence="3" id="KW-1003">Cell membrane</keyword>
<dbReference type="Proteomes" id="UP001556367">
    <property type="component" value="Unassembled WGS sequence"/>
</dbReference>
<dbReference type="EMBL" id="JASNQZ010000002">
    <property type="protein sequence ID" value="KAL0960065.1"/>
    <property type="molecule type" value="Genomic_DNA"/>
</dbReference>
<feature type="transmembrane region" description="Helical" evidence="9">
    <location>
        <begin position="96"/>
        <end position="113"/>
    </location>
</feature>
<dbReference type="Pfam" id="PF07690">
    <property type="entry name" value="MFS_1"/>
    <property type="match status" value="1"/>
</dbReference>
<feature type="compositionally biased region" description="Polar residues" evidence="8">
    <location>
        <begin position="26"/>
        <end position="39"/>
    </location>
</feature>
<evidence type="ECO:0000256" key="6">
    <source>
        <dbReference type="ARBA" id="ARBA00023136"/>
    </source>
</evidence>
<feature type="compositionally biased region" description="Basic and acidic residues" evidence="8">
    <location>
        <begin position="52"/>
        <end position="72"/>
    </location>
</feature>
<accession>A0ABR3JVY5</accession>
<comment type="similarity">
    <text evidence="7">Belongs to the major facilitator superfamily. DHA1 family. Polyamines/proton antiporter (TC 2.A.1.2.16) subfamily.</text>
</comment>
<evidence type="ECO:0000256" key="2">
    <source>
        <dbReference type="ARBA" id="ARBA00022448"/>
    </source>
</evidence>
<feature type="region of interest" description="Disordered" evidence="8">
    <location>
        <begin position="1"/>
        <end position="84"/>
    </location>
</feature>
<keyword evidence="2" id="KW-0813">Transport</keyword>
<comment type="subcellular location">
    <subcellularLocation>
        <location evidence="1">Cell membrane</location>
        <topology evidence="1">Multi-pass membrane protein</topology>
    </subcellularLocation>
</comment>
<keyword evidence="6 9" id="KW-0472">Membrane</keyword>
<evidence type="ECO:0000256" key="4">
    <source>
        <dbReference type="ARBA" id="ARBA00022692"/>
    </source>
</evidence>
<protein>
    <recommendedName>
        <fullName evidence="10">Major facilitator superfamily (MFS) profile domain-containing protein</fullName>
    </recommendedName>
</protein>
<dbReference type="SUPFAM" id="SSF103473">
    <property type="entry name" value="MFS general substrate transporter"/>
    <property type="match status" value="1"/>
</dbReference>
<dbReference type="PANTHER" id="PTHR23502:SF186">
    <property type="entry name" value="MAJOR FACILITATOR SUPERFAMILY (MFS) PROFILE DOMAIN-CONTAINING PROTEIN"/>
    <property type="match status" value="1"/>
</dbReference>
<evidence type="ECO:0000259" key="10">
    <source>
        <dbReference type="PROSITE" id="PS50850"/>
    </source>
</evidence>
<feature type="transmembrane region" description="Helical" evidence="9">
    <location>
        <begin position="133"/>
        <end position="156"/>
    </location>
</feature>
<dbReference type="Gene3D" id="1.20.1720.10">
    <property type="entry name" value="Multidrug resistance protein D"/>
    <property type="match status" value="1"/>
</dbReference>
<evidence type="ECO:0000313" key="12">
    <source>
        <dbReference type="Proteomes" id="UP001556367"/>
    </source>
</evidence>
<evidence type="ECO:0000256" key="5">
    <source>
        <dbReference type="ARBA" id="ARBA00022989"/>
    </source>
</evidence>
<evidence type="ECO:0000256" key="3">
    <source>
        <dbReference type="ARBA" id="ARBA00022475"/>
    </source>
</evidence>
<comment type="caution">
    <text evidence="11">The sequence shown here is derived from an EMBL/GenBank/DDBJ whole genome shotgun (WGS) entry which is preliminary data.</text>
</comment>
<dbReference type="PROSITE" id="PS50850">
    <property type="entry name" value="MFS"/>
    <property type="match status" value="1"/>
</dbReference>
<keyword evidence="5 9" id="KW-1133">Transmembrane helix</keyword>
<feature type="transmembrane region" description="Helical" evidence="9">
    <location>
        <begin position="321"/>
        <end position="343"/>
    </location>
</feature>
<evidence type="ECO:0000256" key="8">
    <source>
        <dbReference type="SAM" id="MobiDB-lite"/>
    </source>
</evidence>
<organism evidence="11 12">
    <name type="scientific">Hohenbuehelia grisea</name>
    <dbReference type="NCBI Taxonomy" id="104357"/>
    <lineage>
        <taxon>Eukaryota</taxon>
        <taxon>Fungi</taxon>
        <taxon>Dikarya</taxon>
        <taxon>Basidiomycota</taxon>
        <taxon>Agaricomycotina</taxon>
        <taxon>Agaricomycetes</taxon>
        <taxon>Agaricomycetidae</taxon>
        <taxon>Agaricales</taxon>
        <taxon>Pleurotineae</taxon>
        <taxon>Pleurotaceae</taxon>
        <taxon>Hohenbuehelia</taxon>
    </lineage>
</organism>
<dbReference type="InterPro" id="IPR036259">
    <property type="entry name" value="MFS_trans_sf"/>
</dbReference>
<feature type="transmembrane region" description="Helical" evidence="9">
    <location>
        <begin position="224"/>
        <end position="246"/>
    </location>
</feature>
<proteinExistence type="inferred from homology"/>
<gene>
    <name evidence="11" type="ORF">HGRIS_011713</name>
</gene>
<keyword evidence="12" id="KW-1185">Reference proteome</keyword>
<feature type="compositionally biased region" description="Acidic residues" evidence="8">
    <location>
        <begin position="73"/>
        <end position="84"/>
    </location>
</feature>
<dbReference type="InterPro" id="IPR020846">
    <property type="entry name" value="MFS_dom"/>
</dbReference>